<organism evidence="2 3">
    <name type="scientific">Nosema granulosis</name>
    <dbReference type="NCBI Taxonomy" id="83296"/>
    <lineage>
        <taxon>Eukaryota</taxon>
        <taxon>Fungi</taxon>
        <taxon>Fungi incertae sedis</taxon>
        <taxon>Microsporidia</taxon>
        <taxon>Nosematidae</taxon>
        <taxon>Nosema</taxon>
    </lineage>
</organism>
<evidence type="ECO:0000313" key="2">
    <source>
        <dbReference type="EMBL" id="KAF9764031.1"/>
    </source>
</evidence>
<sequence length="138" mass="15582">MTLQNTSTISPELENNSPEELSNNINSCHSFIRENLTNAMDNIQNEDAKNRIQELIEAHNRFLITDMLGENNDPNTIFLLYEHLENAIKTIDEARGLISNDINTGEDTKPAEDSLKQALDCVGQENSLIKMYEENSGK</sequence>
<accession>A0A9P6H005</accession>
<reference evidence="2 3" key="1">
    <citation type="journal article" date="2020" name="Genome Biol. Evol.">
        <title>Comparative genomics of strictly vertically transmitted, feminizing microsporidia endosymbionts of amphipod crustaceans.</title>
        <authorList>
            <person name="Cormier A."/>
            <person name="Chebbi M.A."/>
            <person name="Giraud I."/>
            <person name="Wattier R."/>
            <person name="Teixeira M."/>
            <person name="Gilbert C."/>
            <person name="Rigaud T."/>
            <person name="Cordaux R."/>
        </authorList>
    </citation>
    <scope>NUCLEOTIDE SEQUENCE [LARGE SCALE GENOMIC DNA]</scope>
    <source>
        <strain evidence="2 3">Ou3-Ou53</strain>
    </source>
</reference>
<dbReference type="AlphaFoldDB" id="A0A9P6H005"/>
<proteinExistence type="predicted"/>
<comment type="caution">
    <text evidence="2">The sequence shown here is derived from an EMBL/GenBank/DDBJ whole genome shotgun (WGS) entry which is preliminary data.</text>
</comment>
<evidence type="ECO:0000256" key="1">
    <source>
        <dbReference type="SAM" id="MobiDB-lite"/>
    </source>
</evidence>
<dbReference type="EMBL" id="SBJO01000043">
    <property type="protein sequence ID" value="KAF9764031.1"/>
    <property type="molecule type" value="Genomic_DNA"/>
</dbReference>
<name>A0A9P6H005_9MICR</name>
<gene>
    <name evidence="2" type="ORF">NGRA_0884</name>
</gene>
<keyword evidence="3" id="KW-1185">Reference proteome</keyword>
<protein>
    <submittedName>
        <fullName evidence="2">Uncharacterized protein</fullName>
    </submittedName>
</protein>
<feature type="compositionally biased region" description="Low complexity" evidence="1">
    <location>
        <begin position="9"/>
        <end position="22"/>
    </location>
</feature>
<feature type="region of interest" description="Disordered" evidence="1">
    <location>
        <begin position="1"/>
        <end position="22"/>
    </location>
</feature>
<evidence type="ECO:0000313" key="3">
    <source>
        <dbReference type="Proteomes" id="UP000740883"/>
    </source>
</evidence>
<dbReference type="Proteomes" id="UP000740883">
    <property type="component" value="Unassembled WGS sequence"/>
</dbReference>